<feature type="transmembrane region" description="Helical" evidence="7">
    <location>
        <begin position="345"/>
        <end position="365"/>
    </location>
</feature>
<dbReference type="Proteomes" id="UP000705379">
    <property type="component" value="Unassembled WGS sequence"/>
</dbReference>
<comment type="subcellular location">
    <subcellularLocation>
        <location evidence="1 7">Cell membrane</location>
        <topology evidence="1 7">Multi-pass membrane protein</topology>
    </subcellularLocation>
</comment>
<evidence type="ECO:0000313" key="9">
    <source>
        <dbReference type="EMBL" id="MBS8260709.1"/>
    </source>
</evidence>
<reference evidence="9" key="2">
    <citation type="journal article" date="2021" name="Microorganisms">
        <title>Bacterial Dimethylsulfoniopropionate Biosynthesis in the East China Sea.</title>
        <authorList>
            <person name="Liu J."/>
            <person name="Zhang Y."/>
            <person name="Liu J."/>
            <person name="Zhong H."/>
            <person name="Williams B.T."/>
            <person name="Zheng Y."/>
            <person name="Curson A.R.J."/>
            <person name="Sun C."/>
            <person name="Sun H."/>
            <person name="Song D."/>
            <person name="Wagner Mackenzie B."/>
            <person name="Bermejo Martinez A."/>
            <person name="Todd J.D."/>
            <person name="Zhang X.H."/>
        </authorList>
    </citation>
    <scope>NUCLEOTIDE SEQUENCE</scope>
    <source>
        <strain evidence="9">AESS21</strain>
    </source>
</reference>
<evidence type="ECO:0000256" key="5">
    <source>
        <dbReference type="ARBA" id="ARBA00022989"/>
    </source>
</evidence>
<feature type="transmembrane region" description="Helical" evidence="7">
    <location>
        <begin position="396"/>
        <end position="421"/>
    </location>
</feature>
<keyword evidence="2 7" id="KW-0813">Transport</keyword>
<evidence type="ECO:0000256" key="2">
    <source>
        <dbReference type="ARBA" id="ARBA00022448"/>
    </source>
</evidence>
<keyword evidence="4 7" id="KW-0812">Transmembrane</keyword>
<reference evidence="9" key="1">
    <citation type="submission" date="2018-08" db="EMBL/GenBank/DDBJ databases">
        <authorList>
            <person name="Jin W."/>
            <person name="Wang H."/>
            <person name="Yang Y."/>
            <person name="Li M."/>
            <person name="Liu J."/>
        </authorList>
    </citation>
    <scope>NUCLEOTIDE SEQUENCE</scope>
    <source>
        <strain evidence="9">AESS21</strain>
    </source>
</reference>
<dbReference type="SUPFAM" id="SSF161098">
    <property type="entry name" value="MetI-like"/>
    <property type="match status" value="1"/>
</dbReference>
<dbReference type="CDD" id="cd06261">
    <property type="entry name" value="TM_PBP2"/>
    <property type="match status" value="1"/>
</dbReference>
<dbReference type="InterPro" id="IPR035906">
    <property type="entry name" value="MetI-like_sf"/>
</dbReference>
<keyword evidence="5 7" id="KW-1133">Transmembrane helix</keyword>
<protein>
    <submittedName>
        <fullName evidence="9">Sugar ABC transporter permease</fullName>
    </submittedName>
</protein>
<dbReference type="GO" id="GO:0005886">
    <property type="term" value="C:plasma membrane"/>
    <property type="evidence" value="ECO:0007669"/>
    <property type="project" value="UniProtKB-SubCell"/>
</dbReference>
<comment type="similarity">
    <text evidence="7">Belongs to the binding-protein-dependent transport system permease family.</text>
</comment>
<dbReference type="PANTHER" id="PTHR30193:SF37">
    <property type="entry name" value="INNER MEMBRANE ABC TRANSPORTER PERMEASE PROTEIN YCJO"/>
    <property type="match status" value="1"/>
</dbReference>
<feature type="transmembrane region" description="Helical" evidence="7">
    <location>
        <begin position="285"/>
        <end position="307"/>
    </location>
</feature>
<name>A0A944GSU6_9HYPH</name>
<dbReference type="Pfam" id="PF00528">
    <property type="entry name" value="BPD_transp_1"/>
    <property type="match status" value="1"/>
</dbReference>
<evidence type="ECO:0000256" key="4">
    <source>
        <dbReference type="ARBA" id="ARBA00022692"/>
    </source>
</evidence>
<organism evidence="9 10">
    <name type="scientific">Roseibium polysiphoniae</name>
    <dbReference type="NCBI Taxonomy" id="2571221"/>
    <lineage>
        <taxon>Bacteria</taxon>
        <taxon>Pseudomonadati</taxon>
        <taxon>Pseudomonadota</taxon>
        <taxon>Alphaproteobacteria</taxon>
        <taxon>Hyphomicrobiales</taxon>
        <taxon>Stappiaceae</taxon>
        <taxon>Roseibium</taxon>
    </lineage>
</organism>
<feature type="domain" description="ABC transmembrane type-1" evidence="8">
    <location>
        <begin position="200"/>
        <end position="417"/>
    </location>
</feature>
<evidence type="ECO:0000259" key="8">
    <source>
        <dbReference type="PROSITE" id="PS50928"/>
    </source>
</evidence>
<evidence type="ECO:0000313" key="10">
    <source>
        <dbReference type="Proteomes" id="UP000705379"/>
    </source>
</evidence>
<dbReference type="PROSITE" id="PS50928">
    <property type="entry name" value="ABC_TM1"/>
    <property type="match status" value="1"/>
</dbReference>
<dbReference type="RefSeq" id="WP_213216194.1">
    <property type="nucleotide sequence ID" value="NZ_QTKU01000002.1"/>
</dbReference>
<dbReference type="InterPro" id="IPR051393">
    <property type="entry name" value="ABC_transporter_permease"/>
</dbReference>
<evidence type="ECO:0000256" key="7">
    <source>
        <dbReference type="RuleBase" id="RU363032"/>
    </source>
</evidence>
<evidence type="ECO:0000256" key="1">
    <source>
        <dbReference type="ARBA" id="ARBA00004651"/>
    </source>
</evidence>
<dbReference type="SUPFAM" id="SSF160964">
    <property type="entry name" value="MalF N-terminal region-like"/>
    <property type="match status" value="1"/>
</dbReference>
<sequence>MQRAHLLGLGFMAPALLIVCLFFLAPVILTAVFSFTNMSSGTGISGGAYEVTEKTVRQLPERGFPQAKAEMLAQDVYRIDPAGLTALEAGYGKVLADEVGKSLSGKTFNGRRDLERALKKMTARPRSIREIKVAADLFKRSVLNTRYETEDAFVAAIADLDLKLDTSERTLLSKVAYTGWTWTTENYELIATLPSTLRAAANTLTYVGFTLAFNVGFGLFLALATFYLPGAQAATFRAIWILPRILPPVIYIMMWKWLTWDTGFISSFLSNFDVTPRNWMLHSDINAWVSIVLINGFVGASLGMILFSSALRAIPSSMLYASEVDGASRLQQIWYIILPQLRWPILFTTAYQTLSLLTSFDYIYLSTDGGPGSSTEVWALYTFHTALNNYGGALQYGLGAALALVLVVIGIAASLVYLRLFNFDKLVAKPRIEQ</sequence>
<comment type="caution">
    <text evidence="9">The sequence shown here is derived from an EMBL/GenBank/DDBJ whole genome shotgun (WGS) entry which is preliminary data.</text>
</comment>
<dbReference type="PANTHER" id="PTHR30193">
    <property type="entry name" value="ABC TRANSPORTER PERMEASE PROTEIN"/>
    <property type="match status" value="1"/>
</dbReference>
<proteinExistence type="inferred from homology"/>
<keyword evidence="6 7" id="KW-0472">Membrane</keyword>
<dbReference type="Gene3D" id="1.10.3720.10">
    <property type="entry name" value="MetI-like"/>
    <property type="match status" value="1"/>
</dbReference>
<dbReference type="EMBL" id="QTKU01000002">
    <property type="protein sequence ID" value="MBS8260709.1"/>
    <property type="molecule type" value="Genomic_DNA"/>
</dbReference>
<feature type="transmembrane region" description="Helical" evidence="7">
    <location>
        <begin position="240"/>
        <end position="258"/>
    </location>
</feature>
<accession>A0A944GSU6</accession>
<keyword evidence="3" id="KW-1003">Cell membrane</keyword>
<evidence type="ECO:0000256" key="6">
    <source>
        <dbReference type="ARBA" id="ARBA00023136"/>
    </source>
</evidence>
<dbReference type="InterPro" id="IPR000515">
    <property type="entry name" value="MetI-like"/>
</dbReference>
<evidence type="ECO:0000256" key="3">
    <source>
        <dbReference type="ARBA" id="ARBA00022475"/>
    </source>
</evidence>
<feature type="transmembrane region" description="Helical" evidence="7">
    <location>
        <begin position="204"/>
        <end position="228"/>
    </location>
</feature>
<dbReference type="AlphaFoldDB" id="A0A944GSU6"/>
<gene>
    <name evidence="9" type="ORF">DYI23_10805</name>
</gene>
<dbReference type="GO" id="GO:0055085">
    <property type="term" value="P:transmembrane transport"/>
    <property type="evidence" value="ECO:0007669"/>
    <property type="project" value="InterPro"/>
</dbReference>